<dbReference type="AlphaFoldDB" id="A0A564FYQ1"/>
<accession>A0A564FYQ1</accession>
<reference evidence="1" key="2">
    <citation type="journal article" date="2021" name="Front. Microbiol.">
        <title>Comprehensive Comparative Genomics and Phenotyping of Methylobacterium Species.</title>
        <authorList>
            <person name="Alessa O."/>
            <person name="Ogura Y."/>
            <person name="Fujitani Y."/>
            <person name="Takami H."/>
            <person name="Hayashi T."/>
            <person name="Sahin N."/>
            <person name="Tani A."/>
        </authorList>
    </citation>
    <scope>NUCLEOTIDE SEQUENCE</scope>
    <source>
        <strain evidence="1">DSM 22415</strain>
    </source>
</reference>
<evidence type="ECO:0000313" key="1">
    <source>
        <dbReference type="EMBL" id="GJD56674.1"/>
    </source>
</evidence>
<proteinExistence type="predicted"/>
<evidence type="ECO:0000313" key="2">
    <source>
        <dbReference type="EMBL" id="VUF13112.1"/>
    </source>
</evidence>
<reference evidence="2 3" key="1">
    <citation type="submission" date="2019-06" db="EMBL/GenBank/DDBJ databases">
        <authorList>
            <person name="Rodrigo-Torres L."/>
            <person name="Arahal R. D."/>
            <person name="Lucena T."/>
        </authorList>
    </citation>
    <scope>NUCLEOTIDE SEQUENCE [LARGE SCALE GENOMIC DNA]</scope>
    <source>
        <strain evidence="2 3">SW08-7</strain>
    </source>
</reference>
<name>A0A564FYQ1_9HYPH</name>
<dbReference type="EMBL" id="BPQI01000070">
    <property type="protein sequence ID" value="GJD56674.1"/>
    <property type="molecule type" value="Genomic_DNA"/>
</dbReference>
<evidence type="ECO:0000313" key="3">
    <source>
        <dbReference type="Proteomes" id="UP000401717"/>
    </source>
</evidence>
<keyword evidence="4" id="KW-1185">Reference proteome</keyword>
<reference evidence="1" key="3">
    <citation type="submission" date="2021-08" db="EMBL/GenBank/DDBJ databases">
        <authorList>
            <person name="Tani A."/>
            <person name="Ola A."/>
            <person name="Ogura Y."/>
            <person name="Katsura K."/>
            <person name="Hayashi T."/>
        </authorList>
    </citation>
    <scope>NUCLEOTIDE SEQUENCE</scope>
    <source>
        <strain evidence="1">DSM 22415</strain>
    </source>
</reference>
<dbReference type="EMBL" id="CABFVH010000016">
    <property type="protein sequence ID" value="VUF13112.1"/>
    <property type="molecule type" value="Genomic_DNA"/>
</dbReference>
<gene>
    <name evidence="1" type="ORF">IFDJLNFL_2571</name>
    <name evidence="2" type="ORF">MTDSW087_02810</name>
</gene>
<dbReference type="RefSeq" id="WP_186383844.1">
    <property type="nucleotide sequence ID" value="NZ_BPQI01000070.1"/>
</dbReference>
<organism evidence="2 3">
    <name type="scientific">Methylobacterium dankookense</name>
    <dbReference type="NCBI Taxonomy" id="560405"/>
    <lineage>
        <taxon>Bacteria</taxon>
        <taxon>Pseudomonadati</taxon>
        <taxon>Pseudomonadota</taxon>
        <taxon>Alphaproteobacteria</taxon>
        <taxon>Hyphomicrobiales</taxon>
        <taxon>Methylobacteriaceae</taxon>
        <taxon>Methylobacterium</taxon>
    </lineage>
</organism>
<dbReference type="Proteomes" id="UP001055303">
    <property type="component" value="Unassembled WGS sequence"/>
</dbReference>
<dbReference type="Proteomes" id="UP000401717">
    <property type="component" value="Unassembled WGS sequence"/>
</dbReference>
<protein>
    <submittedName>
        <fullName evidence="2">Uncharacterized protein</fullName>
    </submittedName>
</protein>
<evidence type="ECO:0000313" key="4">
    <source>
        <dbReference type="Proteomes" id="UP001055303"/>
    </source>
</evidence>
<sequence length="50" mass="5494">MGFFIVIACSWLVVAGLDILASRRRNEMEAEGILVPRSGGSAYLNPPRPY</sequence>